<dbReference type="EMBL" id="BMLP01000005">
    <property type="protein sequence ID" value="GGO34946.1"/>
    <property type="molecule type" value="Genomic_DNA"/>
</dbReference>
<reference evidence="1 2" key="1">
    <citation type="journal article" date="2014" name="Int. J. Syst. Evol. Microbiol.">
        <title>Complete genome sequence of Corynebacterium casei LMG S-19264T (=DSM 44701T), isolated from a smear-ripened cheese.</title>
        <authorList>
            <consortium name="US DOE Joint Genome Institute (JGI-PGF)"/>
            <person name="Walter F."/>
            <person name="Albersmeier A."/>
            <person name="Kalinowski J."/>
            <person name="Ruckert C."/>
        </authorList>
    </citation>
    <scope>NUCLEOTIDE SEQUENCE [LARGE SCALE GENOMIC DNA]</scope>
    <source>
        <strain evidence="1 2">CGMCC 1.7029</strain>
    </source>
</reference>
<evidence type="ECO:0000313" key="2">
    <source>
        <dbReference type="Proteomes" id="UP000598196"/>
    </source>
</evidence>
<sequence length="64" mass="7266">MSRHDALPPALRRWVIHAALPWSARSVLRIWTRALQQGQSEDEALARLDAAERATLRRESFGCA</sequence>
<comment type="caution">
    <text evidence="1">The sequence shown here is derived from an EMBL/GenBank/DDBJ whole genome shotgun (WGS) entry which is preliminary data.</text>
</comment>
<gene>
    <name evidence="1" type="ORF">GCM10010991_26500</name>
</gene>
<dbReference type="Pfam" id="PF20135">
    <property type="entry name" value="DUF6525"/>
    <property type="match status" value="1"/>
</dbReference>
<dbReference type="Proteomes" id="UP000598196">
    <property type="component" value="Unassembled WGS sequence"/>
</dbReference>
<accession>A0A917YM09</accession>
<evidence type="ECO:0000313" key="1">
    <source>
        <dbReference type="EMBL" id="GGO34946.1"/>
    </source>
</evidence>
<protein>
    <submittedName>
        <fullName evidence="1">Uncharacterized protein</fullName>
    </submittedName>
</protein>
<organism evidence="1 2">
    <name type="scientific">Gemmobacter aquaticus</name>
    <dbReference type="NCBI Taxonomy" id="490185"/>
    <lineage>
        <taxon>Bacteria</taxon>
        <taxon>Pseudomonadati</taxon>
        <taxon>Pseudomonadota</taxon>
        <taxon>Alphaproteobacteria</taxon>
        <taxon>Rhodobacterales</taxon>
        <taxon>Paracoccaceae</taxon>
        <taxon>Gemmobacter</taxon>
    </lineage>
</organism>
<keyword evidence="2" id="KW-1185">Reference proteome</keyword>
<proteinExistence type="predicted"/>
<dbReference type="InterPro" id="IPR045386">
    <property type="entry name" value="DUF6525"/>
</dbReference>
<dbReference type="AlphaFoldDB" id="A0A917YM09"/>
<name>A0A917YM09_9RHOB</name>